<organism evidence="1 3">
    <name type="scientific">Ceratitis capitata</name>
    <name type="common">Mediterranean fruit fly</name>
    <name type="synonym">Tephritis capitata</name>
    <dbReference type="NCBI Taxonomy" id="7213"/>
    <lineage>
        <taxon>Eukaryota</taxon>
        <taxon>Metazoa</taxon>
        <taxon>Ecdysozoa</taxon>
        <taxon>Arthropoda</taxon>
        <taxon>Hexapoda</taxon>
        <taxon>Insecta</taxon>
        <taxon>Pterygota</taxon>
        <taxon>Neoptera</taxon>
        <taxon>Endopterygota</taxon>
        <taxon>Diptera</taxon>
        <taxon>Brachycera</taxon>
        <taxon>Muscomorpha</taxon>
        <taxon>Tephritoidea</taxon>
        <taxon>Tephritidae</taxon>
        <taxon>Ceratitis</taxon>
        <taxon>Ceratitis</taxon>
    </lineage>
</organism>
<evidence type="ECO:0000313" key="3">
    <source>
        <dbReference type="Proteomes" id="UP000606786"/>
    </source>
</evidence>
<accession>A0A811UUN5</accession>
<dbReference type="Proteomes" id="UP000606786">
    <property type="component" value="Unassembled WGS sequence"/>
</dbReference>
<dbReference type="EMBL" id="CAJHJT010000023">
    <property type="protein sequence ID" value="CAD7002018.1"/>
    <property type="molecule type" value="Genomic_DNA"/>
</dbReference>
<protein>
    <submittedName>
        <fullName evidence="1">(Mediterranean fruit fly) hypothetical protein</fullName>
    </submittedName>
</protein>
<comment type="caution">
    <text evidence="1">The sequence shown here is derived from an EMBL/GenBank/DDBJ whole genome shotgun (WGS) entry which is preliminary data.</text>
</comment>
<name>A0A811UUN5_CERCA</name>
<sequence>MIRPSLEAKCAGHSSNRGKIVGIIGATFVLLEIKVTVTRPAACEVLSDLSSNLPTAKSRSGAQTNTMRLVQVRDSPSRHLMPSQLGTISGT</sequence>
<gene>
    <name evidence="1" type="ORF">CCAP1982_LOCUS10506</name>
    <name evidence="2" type="ORF">CCAP1982_LOCUS10508</name>
</gene>
<dbReference type="EMBL" id="CAJHJT010000023">
    <property type="protein sequence ID" value="CAD7002020.1"/>
    <property type="molecule type" value="Genomic_DNA"/>
</dbReference>
<evidence type="ECO:0000313" key="2">
    <source>
        <dbReference type="EMBL" id="CAD7002020.1"/>
    </source>
</evidence>
<reference evidence="1" key="1">
    <citation type="submission" date="2020-11" db="EMBL/GenBank/DDBJ databases">
        <authorList>
            <person name="Whitehead M."/>
        </authorList>
    </citation>
    <scope>NUCLEOTIDE SEQUENCE</scope>
    <source>
        <strain evidence="1">EGII</strain>
    </source>
</reference>
<keyword evidence="3" id="KW-1185">Reference proteome</keyword>
<proteinExistence type="predicted"/>
<evidence type="ECO:0000313" key="1">
    <source>
        <dbReference type="EMBL" id="CAD7002018.1"/>
    </source>
</evidence>
<dbReference type="AlphaFoldDB" id="A0A811UUN5"/>